<comment type="similarity">
    <text evidence="1 3">Belongs to the short-chain dehydrogenases/reductases (SDR) family.</text>
</comment>
<dbReference type="AlphaFoldDB" id="A0A8H5LYD3"/>
<evidence type="ECO:0000313" key="5">
    <source>
        <dbReference type="Proteomes" id="UP000518752"/>
    </source>
</evidence>
<name>A0A8H5LYD3_9AGAR</name>
<comment type="caution">
    <text evidence="4">The sequence shown here is derived from an EMBL/GenBank/DDBJ whole genome shotgun (WGS) entry which is preliminary data.</text>
</comment>
<proteinExistence type="inferred from homology"/>
<reference evidence="4 5" key="1">
    <citation type="journal article" date="2020" name="ISME J.">
        <title>Uncovering the hidden diversity of litter-decomposition mechanisms in mushroom-forming fungi.</title>
        <authorList>
            <person name="Floudas D."/>
            <person name="Bentzer J."/>
            <person name="Ahren D."/>
            <person name="Johansson T."/>
            <person name="Persson P."/>
            <person name="Tunlid A."/>
        </authorList>
    </citation>
    <scope>NUCLEOTIDE SEQUENCE [LARGE SCALE GENOMIC DNA]</scope>
    <source>
        <strain evidence="4 5">CBS 406.79</strain>
    </source>
</reference>
<dbReference type="GO" id="GO:0016616">
    <property type="term" value="F:oxidoreductase activity, acting on the CH-OH group of donors, NAD or NADP as acceptor"/>
    <property type="evidence" value="ECO:0007669"/>
    <property type="project" value="TreeGrafter"/>
</dbReference>
<organism evidence="4 5">
    <name type="scientific">Collybiopsis confluens</name>
    <dbReference type="NCBI Taxonomy" id="2823264"/>
    <lineage>
        <taxon>Eukaryota</taxon>
        <taxon>Fungi</taxon>
        <taxon>Dikarya</taxon>
        <taxon>Basidiomycota</taxon>
        <taxon>Agaricomycotina</taxon>
        <taxon>Agaricomycetes</taxon>
        <taxon>Agaricomycetidae</taxon>
        <taxon>Agaricales</taxon>
        <taxon>Marasmiineae</taxon>
        <taxon>Omphalotaceae</taxon>
        <taxon>Collybiopsis</taxon>
    </lineage>
</organism>
<dbReference type="SUPFAM" id="SSF51735">
    <property type="entry name" value="NAD(P)-binding Rossmann-fold domains"/>
    <property type="match status" value="1"/>
</dbReference>
<dbReference type="PRINTS" id="PR00081">
    <property type="entry name" value="GDHRDH"/>
</dbReference>
<dbReference type="EMBL" id="JAACJN010000100">
    <property type="protein sequence ID" value="KAF5374570.1"/>
    <property type="molecule type" value="Genomic_DNA"/>
</dbReference>
<dbReference type="FunFam" id="3.40.50.720:FF:000084">
    <property type="entry name" value="Short-chain dehydrogenase reductase"/>
    <property type="match status" value="1"/>
</dbReference>
<dbReference type="Gene3D" id="3.40.50.720">
    <property type="entry name" value="NAD(P)-binding Rossmann-like Domain"/>
    <property type="match status" value="1"/>
</dbReference>
<evidence type="ECO:0000256" key="2">
    <source>
        <dbReference type="ARBA" id="ARBA00022857"/>
    </source>
</evidence>
<dbReference type="GO" id="GO:0006633">
    <property type="term" value="P:fatty acid biosynthetic process"/>
    <property type="evidence" value="ECO:0007669"/>
    <property type="project" value="TreeGrafter"/>
</dbReference>
<dbReference type="NCBIfam" id="NF005559">
    <property type="entry name" value="PRK07231.1"/>
    <property type="match status" value="1"/>
</dbReference>
<dbReference type="InterPro" id="IPR002347">
    <property type="entry name" value="SDR_fam"/>
</dbReference>
<dbReference type="Proteomes" id="UP000518752">
    <property type="component" value="Unassembled WGS sequence"/>
</dbReference>
<dbReference type="GO" id="GO:0048038">
    <property type="term" value="F:quinone binding"/>
    <property type="evidence" value="ECO:0007669"/>
    <property type="project" value="TreeGrafter"/>
</dbReference>
<keyword evidence="2" id="KW-0521">NADP</keyword>
<dbReference type="InterPro" id="IPR036291">
    <property type="entry name" value="NAD(P)-bd_dom_sf"/>
</dbReference>
<evidence type="ECO:0000313" key="4">
    <source>
        <dbReference type="EMBL" id="KAF5374570.1"/>
    </source>
</evidence>
<dbReference type="OrthoDB" id="498125at2759"/>
<evidence type="ECO:0000256" key="3">
    <source>
        <dbReference type="RuleBase" id="RU000363"/>
    </source>
</evidence>
<dbReference type="PANTHER" id="PTHR42760">
    <property type="entry name" value="SHORT-CHAIN DEHYDROGENASES/REDUCTASES FAMILY MEMBER"/>
    <property type="match status" value="1"/>
</dbReference>
<dbReference type="PROSITE" id="PS00061">
    <property type="entry name" value="ADH_SHORT"/>
    <property type="match status" value="1"/>
</dbReference>
<evidence type="ECO:0000256" key="1">
    <source>
        <dbReference type="ARBA" id="ARBA00006484"/>
    </source>
</evidence>
<accession>A0A8H5LYD3</accession>
<protein>
    <submittedName>
        <fullName evidence="4">Uncharacterized protein</fullName>
    </submittedName>
</protein>
<dbReference type="PANTHER" id="PTHR42760:SF121">
    <property type="entry name" value="3-OXOACYL-(ACYL-CARRIER-PROTEIN) REDUCTASE"/>
    <property type="match status" value="1"/>
</dbReference>
<dbReference type="InterPro" id="IPR020904">
    <property type="entry name" value="Sc_DH/Rdtase_CS"/>
</dbReference>
<keyword evidence="5" id="KW-1185">Reference proteome</keyword>
<sequence length="291" mass="30874">MVARLLRLSSSRGLSSSFGPTLRSQRGFATSKAVSKTAIVSGSGQGIGKAIAIRLARDGFDVCVNDLKKNSKMVESVVDEIKALGRNAVPVYADVSKYAQVESMVQTSVDALGPLDVMVANAGIAQVQWAMDAKEADVQKLFEVNFFGVLWQDQVAAKQFIKQGSGGKIINCASIVAFRPFLMIPVYCATKAAVRSLTQSLAMELAQHKITVNGYAPGVVESSMWDLIDAGMGSINGLPKGQNFENTKGSITIGRTSVPDDVAKMVSFLASPDSDYVTGQTMLVDGGMAFS</sequence>
<dbReference type="PRINTS" id="PR00080">
    <property type="entry name" value="SDRFAMILY"/>
</dbReference>
<gene>
    <name evidence="4" type="ORF">D9757_010182</name>
</gene>
<dbReference type="Pfam" id="PF00106">
    <property type="entry name" value="adh_short"/>
    <property type="match status" value="1"/>
</dbReference>